<dbReference type="eggNOG" id="ENOG502QTTY">
    <property type="taxonomic scope" value="Eukaryota"/>
</dbReference>
<dbReference type="PaxDb" id="2711-XP_006472307.1"/>
<evidence type="ECO:0000313" key="3">
    <source>
        <dbReference type="Proteomes" id="UP000027120"/>
    </source>
</evidence>
<feature type="region of interest" description="Disordered" evidence="1">
    <location>
        <begin position="1"/>
        <end position="31"/>
    </location>
</feature>
<dbReference type="STRING" id="2711.A0A067DDW5"/>
<dbReference type="AlphaFoldDB" id="A0A067DDW5"/>
<name>A0A067DDW5_CITSI</name>
<sequence length="210" mass="24184">MYTQLANKISPGGERAWRKQRKKEKERQGRRRWEPEHFVKIVDFSPTPARPLQGLWKGICDDINLDFYLVAYDAGGIICRRVSDLSSGSAAPVFWTSNTTLIKFPFSPDEEYLYDSRVHRRALAAANPIHCQQPWRETEDEVVSHIMYINSSYDLVVRDSSGISANPPQGEGRIWQYKDGTFGFGFFWDNFIIDLKRMVEDGCLLDAVEV</sequence>
<reference evidence="2 3" key="1">
    <citation type="submission" date="2014-04" db="EMBL/GenBank/DDBJ databases">
        <authorList>
            <consortium name="International Citrus Genome Consortium"/>
            <person name="Gmitter F."/>
            <person name="Chen C."/>
            <person name="Farmerie W."/>
            <person name="Harkins T."/>
            <person name="Desany B."/>
            <person name="Mohiuddin M."/>
            <person name="Kodira C."/>
            <person name="Borodovsky M."/>
            <person name="Lomsadze A."/>
            <person name="Burns P."/>
            <person name="Jenkins J."/>
            <person name="Prochnik S."/>
            <person name="Shu S."/>
            <person name="Chapman J."/>
            <person name="Pitluck S."/>
            <person name="Schmutz J."/>
            <person name="Rokhsar D."/>
        </authorList>
    </citation>
    <scope>NUCLEOTIDE SEQUENCE</scope>
</reference>
<dbReference type="Proteomes" id="UP000027120">
    <property type="component" value="Unassembled WGS sequence"/>
</dbReference>
<evidence type="ECO:0000313" key="2">
    <source>
        <dbReference type="EMBL" id="KDO37192.1"/>
    </source>
</evidence>
<gene>
    <name evidence="2" type="ORF">CISIN_1g028318mg</name>
</gene>
<keyword evidence="3" id="KW-1185">Reference proteome</keyword>
<organism evidence="2 3">
    <name type="scientific">Citrus sinensis</name>
    <name type="common">Sweet orange</name>
    <name type="synonym">Citrus aurantium var. sinensis</name>
    <dbReference type="NCBI Taxonomy" id="2711"/>
    <lineage>
        <taxon>Eukaryota</taxon>
        <taxon>Viridiplantae</taxon>
        <taxon>Streptophyta</taxon>
        <taxon>Embryophyta</taxon>
        <taxon>Tracheophyta</taxon>
        <taxon>Spermatophyta</taxon>
        <taxon>Magnoliopsida</taxon>
        <taxon>eudicotyledons</taxon>
        <taxon>Gunneridae</taxon>
        <taxon>Pentapetalae</taxon>
        <taxon>rosids</taxon>
        <taxon>malvids</taxon>
        <taxon>Sapindales</taxon>
        <taxon>Rutaceae</taxon>
        <taxon>Aurantioideae</taxon>
        <taxon>Citrus</taxon>
    </lineage>
</organism>
<evidence type="ECO:0000256" key="1">
    <source>
        <dbReference type="SAM" id="MobiDB-lite"/>
    </source>
</evidence>
<protein>
    <submittedName>
        <fullName evidence="2">Uncharacterized protein</fullName>
    </submittedName>
</protein>
<accession>A0A067DDW5</accession>
<dbReference type="EMBL" id="KK791557">
    <property type="protein sequence ID" value="KDO37192.1"/>
    <property type="molecule type" value="Genomic_DNA"/>
</dbReference>
<proteinExistence type="predicted"/>